<dbReference type="AlphaFoldDB" id="A0A1H8YWH5"/>
<name>A0A1H8YWH5_9BACI</name>
<gene>
    <name evidence="1" type="ORF">SAMN02787113_00027</name>
</gene>
<sequence length="51" mass="6007">MEHAKIEQSYQDYRALGYSEELLPKGPQERDWVSLTTSQFGWVQFTILCLI</sequence>
<protein>
    <submittedName>
        <fullName evidence="1">Uncharacterized protein</fullName>
    </submittedName>
</protein>
<evidence type="ECO:0000313" key="2">
    <source>
        <dbReference type="Proteomes" id="UP000199410"/>
    </source>
</evidence>
<comment type="caution">
    <text evidence="1">The sequence shown here is derived from an EMBL/GenBank/DDBJ whole genome shotgun (WGS) entry which is preliminary data.</text>
</comment>
<evidence type="ECO:0000313" key="1">
    <source>
        <dbReference type="EMBL" id="SEP56554.1"/>
    </source>
</evidence>
<dbReference type="Proteomes" id="UP000199410">
    <property type="component" value="Unassembled WGS sequence"/>
</dbReference>
<proteinExistence type="predicted"/>
<reference evidence="1 2" key="1">
    <citation type="submission" date="2016-10" db="EMBL/GenBank/DDBJ databases">
        <authorList>
            <person name="Varghese N."/>
            <person name="Submissions S."/>
        </authorList>
    </citation>
    <scope>NUCLEOTIDE SEQUENCE [LARGE SCALE GENOMIC DNA]</scope>
    <source>
        <strain evidence="1 2">TC-13</strain>
    </source>
</reference>
<organism evidence="1 2">
    <name type="scientific">Lysinibacillus fusiformis</name>
    <dbReference type="NCBI Taxonomy" id="28031"/>
    <lineage>
        <taxon>Bacteria</taxon>
        <taxon>Bacillati</taxon>
        <taxon>Bacillota</taxon>
        <taxon>Bacilli</taxon>
        <taxon>Bacillales</taxon>
        <taxon>Bacillaceae</taxon>
        <taxon>Lysinibacillus</taxon>
    </lineage>
</organism>
<accession>A0A1H8YWH5</accession>
<dbReference type="RefSeq" id="WP_170844061.1">
    <property type="nucleotide sequence ID" value="NZ_FMVP01000002.1"/>
</dbReference>
<dbReference type="EMBL" id="FOEL01000002">
    <property type="protein sequence ID" value="SEP56554.1"/>
    <property type="molecule type" value="Genomic_DNA"/>
</dbReference>